<dbReference type="Proteomes" id="UP000254463">
    <property type="component" value="Unassembled WGS sequence"/>
</dbReference>
<feature type="region of interest" description="Disordered" evidence="1">
    <location>
        <begin position="95"/>
        <end position="124"/>
    </location>
</feature>
<gene>
    <name evidence="3" type="ORF">NCTC6385_04849</name>
</gene>
<name>A0A7D8IX91_SALER</name>
<evidence type="ECO:0000256" key="1">
    <source>
        <dbReference type="SAM" id="MobiDB-lite"/>
    </source>
</evidence>
<accession>A0A7D8IX91</accession>
<evidence type="ECO:0000313" key="3">
    <source>
        <dbReference type="EMBL" id="SUF97794.1"/>
    </source>
</evidence>
<keyword evidence="2" id="KW-0472">Membrane</keyword>
<proteinExistence type="predicted"/>
<reference evidence="3 4" key="1">
    <citation type="submission" date="2018-06" db="EMBL/GenBank/DDBJ databases">
        <authorList>
            <consortium name="Pathogen Informatics"/>
            <person name="Doyle S."/>
        </authorList>
    </citation>
    <scope>NUCLEOTIDE SEQUENCE [LARGE SCALE GENOMIC DNA]</scope>
    <source>
        <strain evidence="3 4">NCTC6385</strain>
    </source>
</reference>
<protein>
    <submittedName>
        <fullName evidence="3">Uncharacterized protein</fullName>
    </submittedName>
</protein>
<feature type="transmembrane region" description="Helical" evidence="2">
    <location>
        <begin position="31"/>
        <end position="50"/>
    </location>
</feature>
<keyword evidence="2" id="KW-0812">Transmembrane</keyword>
<organism evidence="3 4">
    <name type="scientific">Salmonella enterica</name>
    <name type="common">Salmonella choleraesuis</name>
    <dbReference type="NCBI Taxonomy" id="28901"/>
    <lineage>
        <taxon>Bacteria</taxon>
        <taxon>Pseudomonadati</taxon>
        <taxon>Pseudomonadota</taxon>
        <taxon>Gammaproteobacteria</taxon>
        <taxon>Enterobacterales</taxon>
        <taxon>Enterobacteriaceae</taxon>
        <taxon>Salmonella</taxon>
    </lineage>
</organism>
<evidence type="ECO:0000256" key="2">
    <source>
        <dbReference type="SAM" id="Phobius"/>
    </source>
</evidence>
<sequence>MMKTPFLNSVVSGTQRAGRWLRHGSSVSLRVMLWGVLLSMLVMLLVAIMLRDPQGDAVRQWLFHARVVVTGLADGAVRCPGRFLAVAGRTAPVVPETAPGLRSPESPFRGVPYGNHSRPADSAV</sequence>
<dbReference type="EMBL" id="UGWV01000002">
    <property type="protein sequence ID" value="SUF97794.1"/>
    <property type="molecule type" value="Genomic_DNA"/>
</dbReference>
<evidence type="ECO:0000313" key="4">
    <source>
        <dbReference type="Proteomes" id="UP000254463"/>
    </source>
</evidence>
<dbReference type="AlphaFoldDB" id="A0A7D8IX91"/>
<keyword evidence="2" id="KW-1133">Transmembrane helix</keyword>